<dbReference type="PANTHER" id="PTHR30401:SF0">
    <property type="entry name" value="TRNA 2-SELENOURIDINE SYNTHASE"/>
    <property type="match status" value="1"/>
</dbReference>
<dbReference type="NCBIfam" id="TIGR03167">
    <property type="entry name" value="tRNA_sel_U_synt"/>
    <property type="match status" value="1"/>
</dbReference>
<evidence type="ECO:0000256" key="1">
    <source>
        <dbReference type="ARBA" id="ARBA00023266"/>
    </source>
</evidence>
<dbReference type="STRING" id="314283.MED297_06164"/>
<dbReference type="InterPro" id="IPR058840">
    <property type="entry name" value="AAA_SelU"/>
</dbReference>
<evidence type="ECO:0000313" key="5">
    <source>
        <dbReference type="Proteomes" id="UP000005953"/>
    </source>
</evidence>
<name>A4BDG7_9GAMM</name>
<dbReference type="GO" id="GO:0016765">
    <property type="term" value="F:transferase activity, transferring alkyl or aryl (other than methyl) groups"/>
    <property type="evidence" value="ECO:0007669"/>
    <property type="project" value="UniProtKB-UniRule"/>
</dbReference>
<dbReference type="GO" id="GO:0002098">
    <property type="term" value="P:tRNA wobble uridine modification"/>
    <property type="evidence" value="ECO:0007669"/>
    <property type="project" value="UniProtKB-UniRule"/>
</dbReference>
<dbReference type="InterPro" id="IPR027417">
    <property type="entry name" value="P-loop_NTPase"/>
</dbReference>
<comment type="catalytic activity">
    <reaction evidence="2">
        <text>5-methylaminomethyl-2-thiouridine(34) in tRNA + (2E)-geranyl diphosphate = 5-methylaminomethyl-S-(2E)-geranyl-thiouridine(34) in tRNA + diphosphate</text>
        <dbReference type="Rhea" id="RHEA:14085"/>
        <dbReference type="Rhea" id="RHEA-COMP:10195"/>
        <dbReference type="Rhea" id="RHEA-COMP:14654"/>
        <dbReference type="ChEBI" id="CHEBI:33019"/>
        <dbReference type="ChEBI" id="CHEBI:58057"/>
        <dbReference type="ChEBI" id="CHEBI:74455"/>
        <dbReference type="ChEBI" id="CHEBI:140632"/>
    </reaction>
</comment>
<dbReference type="SMART" id="SM00450">
    <property type="entry name" value="RHOD"/>
    <property type="match status" value="1"/>
</dbReference>
<dbReference type="OrthoDB" id="9808735at2"/>
<comment type="catalytic activity">
    <reaction evidence="2">
        <text>5-methylaminomethyl-2-thiouridine(34) in tRNA + selenophosphate + (2E)-geranyl diphosphate + H2O + H(+) = 5-methylaminomethyl-2-selenouridine(34) in tRNA + (2E)-thiogeraniol + phosphate + diphosphate</text>
        <dbReference type="Rhea" id="RHEA:42716"/>
        <dbReference type="Rhea" id="RHEA-COMP:10195"/>
        <dbReference type="Rhea" id="RHEA-COMP:10196"/>
        <dbReference type="ChEBI" id="CHEBI:15377"/>
        <dbReference type="ChEBI" id="CHEBI:15378"/>
        <dbReference type="ChEBI" id="CHEBI:16144"/>
        <dbReference type="ChEBI" id="CHEBI:33019"/>
        <dbReference type="ChEBI" id="CHEBI:43474"/>
        <dbReference type="ChEBI" id="CHEBI:58057"/>
        <dbReference type="ChEBI" id="CHEBI:74455"/>
        <dbReference type="ChEBI" id="CHEBI:82743"/>
        <dbReference type="ChEBI" id="CHEBI:143703"/>
        <dbReference type="EC" id="2.9.1.3"/>
    </reaction>
</comment>
<dbReference type="Gene3D" id="3.40.250.10">
    <property type="entry name" value="Rhodanese-like domain"/>
    <property type="match status" value="1"/>
</dbReference>
<dbReference type="EC" id="2.9.1.3" evidence="2"/>
<sequence length="362" mass="41525">MTSEAISDFRSLFLNETPLMDVRAPVEFAQGAFPQAHNRPLMVDQEREAVGTRYKEEGQDAAIQLGHELVQGDIKAERVAAWRAFFEQYPEGVFYCFRGGLRSRVTQQWLQEAGIDRPFVAGGYKAMRRFLLDQLHDRVSEGQVQILAGPTGSGKTDVIHAWPRSLDLEGLANHRGSAFGHHDEAQPAQIDFENAWSIAWLKQVEQGPGPVLVEDESRLIGRISVLPEFLALAKQADSIVLQASVEARVERIRRDYFEQRYQRYQKTDPSLAAEQLRDFVAHALTRIRKRLGGERYQTLMQTLEEGIAALTSRNHWGHFDTLIERLLVDYYDPMYQYQFEQKQNRVLFTGTETEILEWLASR</sequence>
<gene>
    <name evidence="2" type="primary">selU</name>
    <name evidence="4" type="ORF">MED297_06164</name>
</gene>
<feature type="active site" description="S-selanylcysteine intermediate" evidence="2">
    <location>
        <position position="96"/>
    </location>
</feature>
<dbReference type="NCBIfam" id="NF008751">
    <property type="entry name" value="PRK11784.1-3"/>
    <property type="match status" value="1"/>
</dbReference>
<keyword evidence="1 2" id="KW-0711">Selenium</keyword>
<keyword evidence="2" id="KW-0808">Transferase</keyword>
<accession>A4BDG7</accession>
<feature type="domain" description="Rhodanese" evidence="3">
    <location>
        <begin position="13"/>
        <end position="136"/>
    </location>
</feature>
<dbReference type="EMBL" id="AAOE01000007">
    <property type="protein sequence ID" value="EAR09911.1"/>
    <property type="molecule type" value="Genomic_DNA"/>
</dbReference>
<comment type="catalytic activity">
    <reaction evidence="2">
        <text>5-methylaminomethyl-2-(Se-phospho)selenouridine(34) in tRNA + H2O = 5-methylaminomethyl-2-selenouridine(34) in tRNA + phosphate</text>
        <dbReference type="Rhea" id="RHEA:60176"/>
        <dbReference type="Rhea" id="RHEA-COMP:10196"/>
        <dbReference type="Rhea" id="RHEA-COMP:15523"/>
        <dbReference type="ChEBI" id="CHEBI:15377"/>
        <dbReference type="ChEBI" id="CHEBI:43474"/>
        <dbReference type="ChEBI" id="CHEBI:82743"/>
        <dbReference type="ChEBI" id="CHEBI:143702"/>
    </reaction>
</comment>
<evidence type="ECO:0000256" key="2">
    <source>
        <dbReference type="HAMAP-Rule" id="MF_01622"/>
    </source>
</evidence>
<evidence type="ECO:0000259" key="3">
    <source>
        <dbReference type="PROSITE" id="PS50206"/>
    </source>
</evidence>
<protein>
    <recommendedName>
        <fullName evidence="2">tRNA 2-selenouridine synthase</fullName>
        <ecNumber evidence="2">2.9.1.3</ecNumber>
    </recommendedName>
</protein>
<comment type="similarity">
    <text evidence="2">Belongs to the SelU family.</text>
</comment>
<dbReference type="GO" id="GO:0043828">
    <property type="term" value="F:tRNA 2-selenouridine synthase activity"/>
    <property type="evidence" value="ECO:0007669"/>
    <property type="project" value="UniProtKB-EC"/>
</dbReference>
<dbReference type="InterPro" id="IPR036873">
    <property type="entry name" value="Rhodanese-like_dom_sf"/>
</dbReference>
<dbReference type="InterPro" id="IPR017582">
    <property type="entry name" value="SelU"/>
</dbReference>
<dbReference type="InterPro" id="IPR001763">
    <property type="entry name" value="Rhodanese-like_dom"/>
</dbReference>
<comment type="caution">
    <text evidence="4">The sequence shown here is derived from an EMBL/GenBank/DDBJ whole genome shotgun (WGS) entry which is preliminary data.</text>
</comment>
<reference evidence="4 5" key="1">
    <citation type="submission" date="2006-02" db="EMBL/GenBank/DDBJ databases">
        <authorList>
            <person name="Pinhassi J."/>
            <person name="Pedros-Alio C."/>
            <person name="Ferriera S."/>
            <person name="Johnson J."/>
            <person name="Kravitz S."/>
            <person name="Halpern A."/>
            <person name="Remington K."/>
            <person name="Beeson K."/>
            <person name="Tran B."/>
            <person name="Rogers Y.-H."/>
            <person name="Friedman R."/>
            <person name="Venter J.C."/>
        </authorList>
    </citation>
    <scope>NUCLEOTIDE SEQUENCE [LARGE SCALE GENOMIC DNA]</scope>
    <source>
        <strain evidence="4 5">MED297</strain>
    </source>
</reference>
<comment type="subunit">
    <text evidence="2">Monomer.</text>
</comment>
<dbReference type="PROSITE" id="PS50206">
    <property type="entry name" value="RHODANESE_3"/>
    <property type="match status" value="1"/>
</dbReference>
<evidence type="ECO:0000313" key="4">
    <source>
        <dbReference type="EMBL" id="EAR09911.1"/>
    </source>
</evidence>
<dbReference type="Pfam" id="PF26341">
    <property type="entry name" value="AAA_SelU"/>
    <property type="match status" value="1"/>
</dbReference>
<dbReference type="Proteomes" id="UP000005953">
    <property type="component" value="Unassembled WGS sequence"/>
</dbReference>
<comment type="catalytic activity">
    <reaction evidence="2">
        <text>5-methylaminomethyl-S-(2E)-geranyl-thiouridine(34) in tRNA + selenophosphate + H(+) = 5-methylaminomethyl-2-(Se-phospho)selenouridine(34) in tRNA + (2E)-thiogeraniol</text>
        <dbReference type="Rhea" id="RHEA:60172"/>
        <dbReference type="Rhea" id="RHEA-COMP:14654"/>
        <dbReference type="Rhea" id="RHEA-COMP:15523"/>
        <dbReference type="ChEBI" id="CHEBI:15378"/>
        <dbReference type="ChEBI" id="CHEBI:16144"/>
        <dbReference type="ChEBI" id="CHEBI:140632"/>
        <dbReference type="ChEBI" id="CHEBI:143702"/>
        <dbReference type="ChEBI" id="CHEBI:143703"/>
    </reaction>
</comment>
<keyword evidence="5" id="KW-1185">Reference proteome</keyword>
<proteinExistence type="inferred from homology"/>
<dbReference type="HOGENOM" id="CLU_043456_1_0_6"/>
<organism evidence="4 5">
    <name type="scientific">Reinekea blandensis MED297</name>
    <dbReference type="NCBI Taxonomy" id="314283"/>
    <lineage>
        <taxon>Bacteria</taxon>
        <taxon>Pseudomonadati</taxon>
        <taxon>Pseudomonadota</taxon>
        <taxon>Gammaproteobacteria</taxon>
        <taxon>Oceanospirillales</taxon>
        <taxon>Saccharospirillaceae</taxon>
        <taxon>Reinekea</taxon>
    </lineage>
</organism>
<comment type="function">
    <text evidence="2">Involved in the post-transcriptional modification of the uridine at the wobble position (U34) of tRNA(Lys), tRNA(Glu) and tRNA(Gln). Catalyzes the conversion of 2-thiouridine (S2U-RNA) to 2-selenouridine (Se2U-RNA). Acts in a two-step process involving geranylation of 2-thiouridine (S2U) to S-geranyl-2-thiouridine (geS2U) and subsequent selenation of the latter derivative to 2-selenouridine (Se2U) in the tRNA chain.</text>
</comment>
<dbReference type="PANTHER" id="PTHR30401">
    <property type="entry name" value="TRNA 2-SELENOURIDINE SYNTHASE"/>
    <property type="match status" value="1"/>
</dbReference>
<dbReference type="HAMAP" id="MF_01622">
    <property type="entry name" value="tRNA_sel_U_synth"/>
    <property type="match status" value="1"/>
</dbReference>
<dbReference type="RefSeq" id="WP_008048469.1">
    <property type="nucleotide sequence ID" value="NZ_CH724155.1"/>
</dbReference>
<dbReference type="AlphaFoldDB" id="A4BDG7"/>
<dbReference type="SUPFAM" id="SSF52821">
    <property type="entry name" value="Rhodanese/Cell cycle control phosphatase"/>
    <property type="match status" value="1"/>
</dbReference>
<dbReference type="SUPFAM" id="SSF52540">
    <property type="entry name" value="P-loop containing nucleoside triphosphate hydrolases"/>
    <property type="match status" value="1"/>
</dbReference>